<gene>
    <name evidence="1" type="ORF">ACFS6H_08525</name>
</gene>
<protein>
    <submittedName>
        <fullName evidence="1">Uncharacterized protein</fullName>
    </submittedName>
</protein>
<reference evidence="2" key="1">
    <citation type="journal article" date="2019" name="Int. J. Syst. Evol. Microbiol.">
        <title>The Global Catalogue of Microorganisms (GCM) 10K type strain sequencing project: providing services to taxonomists for standard genome sequencing and annotation.</title>
        <authorList>
            <consortium name="The Broad Institute Genomics Platform"/>
            <consortium name="The Broad Institute Genome Sequencing Center for Infectious Disease"/>
            <person name="Wu L."/>
            <person name="Ma J."/>
        </authorList>
    </citation>
    <scope>NUCLEOTIDE SEQUENCE [LARGE SCALE GENOMIC DNA]</scope>
    <source>
        <strain evidence="2">KCTC 23299</strain>
    </source>
</reference>
<dbReference type="RefSeq" id="WP_386097285.1">
    <property type="nucleotide sequence ID" value="NZ_JBHUOZ010000002.1"/>
</dbReference>
<sequence>MKRQTAFYDLSQNLLAVNWYAPMGVVSYTYEEMVNDRLLLVNMDISLLANFTLCKTRRHIIDNNDTLWITAHWPEQKLLFTHSDKLPKDRVVIYGYE</sequence>
<evidence type="ECO:0000313" key="1">
    <source>
        <dbReference type="EMBL" id="MFD2919747.1"/>
    </source>
</evidence>
<keyword evidence="2" id="KW-1185">Reference proteome</keyword>
<name>A0ABW6A3A2_9BACT</name>
<organism evidence="1 2">
    <name type="scientific">Terrimonas rubra</name>
    <dbReference type="NCBI Taxonomy" id="1035890"/>
    <lineage>
        <taxon>Bacteria</taxon>
        <taxon>Pseudomonadati</taxon>
        <taxon>Bacteroidota</taxon>
        <taxon>Chitinophagia</taxon>
        <taxon>Chitinophagales</taxon>
        <taxon>Chitinophagaceae</taxon>
        <taxon>Terrimonas</taxon>
    </lineage>
</organism>
<dbReference type="EMBL" id="JBHUOZ010000002">
    <property type="protein sequence ID" value="MFD2919747.1"/>
    <property type="molecule type" value="Genomic_DNA"/>
</dbReference>
<dbReference type="Proteomes" id="UP001597511">
    <property type="component" value="Unassembled WGS sequence"/>
</dbReference>
<accession>A0ABW6A3A2</accession>
<evidence type="ECO:0000313" key="2">
    <source>
        <dbReference type="Proteomes" id="UP001597511"/>
    </source>
</evidence>
<comment type="caution">
    <text evidence="1">The sequence shown here is derived from an EMBL/GenBank/DDBJ whole genome shotgun (WGS) entry which is preliminary data.</text>
</comment>
<proteinExistence type="predicted"/>